<proteinExistence type="predicted"/>
<dbReference type="InterPro" id="IPR021147">
    <property type="entry name" value="DUF697"/>
</dbReference>
<evidence type="ECO:0000256" key="2">
    <source>
        <dbReference type="ARBA" id="ARBA00022692"/>
    </source>
</evidence>
<reference evidence="6 7" key="1">
    <citation type="journal article" date="2014" name="Nature">
        <title>An environmental bacterial taxon with a large and distinct metabolic repertoire.</title>
        <authorList>
            <person name="Wilson M.C."/>
            <person name="Mori T."/>
            <person name="Ruckert C."/>
            <person name="Uria A.R."/>
            <person name="Helf M.J."/>
            <person name="Takada K."/>
            <person name="Gernert C."/>
            <person name="Steffens U.A."/>
            <person name="Heycke N."/>
            <person name="Schmitt S."/>
            <person name="Rinke C."/>
            <person name="Helfrich E.J."/>
            <person name="Brachmann A.O."/>
            <person name="Gurgui C."/>
            <person name="Wakimoto T."/>
            <person name="Kracht M."/>
            <person name="Crusemann M."/>
            <person name="Hentschel U."/>
            <person name="Abe I."/>
            <person name="Matsunaga S."/>
            <person name="Kalinowski J."/>
            <person name="Takeyama H."/>
            <person name="Piel J."/>
        </authorList>
    </citation>
    <scope>NUCLEOTIDE SEQUENCE [LARGE SCALE GENOMIC DNA]</scope>
    <source>
        <strain evidence="7">TSY1</strain>
        <plasmid evidence="6">pTSY</plasmid>
    </source>
</reference>
<protein>
    <submittedName>
        <fullName evidence="6">Uncharacterized protein</fullName>
    </submittedName>
</protein>
<accession>W4M0U3</accession>
<keyword evidence="2 5" id="KW-0812">Transmembrane</keyword>
<feature type="transmembrane region" description="Helical" evidence="5">
    <location>
        <begin position="90"/>
        <end position="110"/>
    </location>
</feature>
<name>W4M0U3_ENTF1</name>
<organism evidence="6 7">
    <name type="scientific">Entotheonella factor</name>
    <dbReference type="NCBI Taxonomy" id="1429438"/>
    <lineage>
        <taxon>Bacteria</taxon>
        <taxon>Pseudomonadati</taxon>
        <taxon>Nitrospinota/Tectimicrobiota group</taxon>
        <taxon>Candidatus Tectimicrobiota</taxon>
        <taxon>Candidatus Entotheonellia</taxon>
        <taxon>Candidatus Entotheonellales</taxon>
        <taxon>Candidatus Entotheonellaceae</taxon>
        <taxon>Candidatus Entotheonella</taxon>
    </lineage>
</organism>
<evidence type="ECO:0000256" key="4">
    <source>
        <dbReference type="ARBA" id="ARBA00023136"/>
    </source>
</evidence>
<dbReference type="EMBL" id="AZHW01000006">
    <property type="protein sequence ID" value="ETX03763.1"/>
    <property type="molecule type" value="Genomic_DNA"/>
</dbReference>
<feature type="transmembrane region" description="Helical" evidence="5">
    <location>
        <begin position="63"/>
        <end position="84"/>
    </location>
</feature>
<evidence type="ECO:0000313" key="6">
    <source>
        <dbReference type="EMBL" id="ETX03763.1"/>
    </source>
</evidence>
<evidence type="ECO:0000313" key="7">
    <source>
        <dbReference type="Proteomes" id="UP000019141"/>
    </source>
</evidence>
<geneLocation type="plasmid" evidence="6">
    <name>pTSY</name>
</geneLocation>
<dbReference type="AlphaFoldDB" id="W4M0U3"/>
<gene>
    <name evidence="6" type="ORF">ETSY1_46180</name>
</gene>
<evidence type="ECO:0000256" key="5">
    <source>
        <dbReference type="SAM" id="Phobius"/>
    </source>
</evidence>
<keyword evidence="4 5" id="KW-0472">Membrane</keyword>
<dbReference type="Pfam" id="PF05128">
    <property type="entry name" value="DUF697"/>
    <property type="match status" value="1"/>
</dbReference>
<evidence type="ECO:0000256" key="1">
    <source>
        <dbReference type="ARBA" id="ARBA00004141"/>
    </source>
</evidence>
<evidence type="ECO:0000256" key="3">
    <source>
        <dbReference type="ARBA" id="ARBA00022989"/>
    </source>
</evidence>
<dbReference type="GO" id="GO:0016020">
    <property type="term" value="C:membrane"/>
    <property type="evidence" value="ECO:0007669"/>
    <property type="project" value="UniProtKB-SubCell"/>
</dbReference>
<keyword evidence="6" id="KW-0614">Plasmid</keyword>
<keyword evidence="3 5" id="KW-1133">Transmembrane helix</keyword>
<keyword evidence="7" id="KW-1185">Reference proteome</keyword>
<comment type="subcellular location">
    <subcellularLocation>
        <location evidence="1">Membrane</location>
        <topology evidence="1">Multi-pass membrane protein</topology>
    </subcellularLocation>
</comment>
<sequence>MTKGQNTNVLIGSAVTTTATAGFFDPTPGGADVPVLIASWVGMLGGIAKIYEVPFDTNLAKNTLTQALTSAAFFIGGTKALTFLLKWTGAGFVVGGGINAFLNAVFTWRVGRLYQATWMKGSEPPTAKQVTQALMVMIGLEEIGEVTAMMRSSSTDDSA</sequence>
<feature type="transmembrane region" description="Helical" evidence="5">
    <location>
        <begin position="33"/>
        <end position="51"/>
    </location>
</feature>
<dbReference type="Proteomes" id="UP000019141">
    <property type="component" value="Unassembled WGS sequence"/>
</dbReference>
<comment type="caution">
    <text evidence="6">The sequence shown here is derived from an EMBL/GenBank/DDBJ whole genome shotgun (WGS) entry which is preliminary data.</text>
</comment>
<dbReference type="HOGENOM" id="CLU_1657611_0_0_7"/>